<dbReference type="Proteomes" id="UP001175353">
    <property type="component" value="Unassembled WGS sequence"/>
</dbReference>
<evidence type="ECO:0000256" key="1">
    <source>
        <dbReference type="SAM" id="MobiDB-lite"/>
    </source>
</evidence>
<dbReference type="GO" id="GO:0070197">
    <property type="term" value="P:meiotic attachment of telomere to nuclear envelope"/>
    <property type="evidence" value="ECO:0007669"/>
    <property type="project" value="InterPro"/>
</dbReference>
<feature type="region of interest" description="Disordered" evidence="1">
    <location>
        <begin position="136"/>
        <end position="169"/>
    </location>
</feature>
<evidence type="ECO:0000313" key="3">
    <source>
        <dbReference type="EMBL" id="KAK0987981.1"/>
    </source>
</evidence>
<name>A0AAN6KKK4_9PEZI</name>
<dbReference type="GO" id="GO:0044820">
    <property type="term" value="P:mitotic telomere tethering at nuclear periphery"/>
    <property type="evidence" value="ECO:0007669"/>
    <property type="project" value="TreeGrafter"/>
</dbReference>
<feature type="region of interest" description="Disordered" evidence="1">
    <location>
        <begin position="1"/>
        <end position="103"/>
    </location>
</feature>
<dbReference type="PANTHER" id="PTHR38044">
    <property type="entry name" value="BOUQUET FORMATION PROTEIN 4"/>
    <property type="match status" value="1"/>
</dbReference>
<keyword evidence="2" id="KW-1133">Transmembrane helix</keyword>
<reference evidence="3" key="1">
    <citation type="submission" date="2023-06" db="EMBL/GenBank/DDBJ databases">
        <title>Black Yeasts Isolated from many extreme environments.</title>
        <authorList>
            <person name="Coleine C."/>
            <person name="Stajich J.E."/>
            <person name="Selbmann L."/>
        </authorList>
    </citation>
    <scope>NUCLEOTIDE SEQUENCE</scope>
    <source>
        <strain evidence="3">CCFEE 5200</strain>
    </source>
</reference>
<feature type="compositionally biased region" description="Basic residues" evidence="1">
    <location>
        <begin position="45"/>
        <end position="54"/>
    </location>
</feature>
<dbReference type="GO" id="GO:1990862">
    <property type="term" value="C:nuclear membrane complex Bqt3-Bqt4"/>
    <property type="evidence" value="ECO:0007669"/>
    <property type="project" value="InterPro"/>
</dbReference>
<keyword evidence="2" id="KW-0472">Membrane</keyword>
<evidence type="ECO:0000313" key="4">
    <source>
        <dbReference type="Proteomes" id="UP001175353"/>
    </source>
</evidence>
<dbReference type="PANTHER" id="PTHR38044:SF1">
    <property type="entry name" value="BOUQUET FORMATION PROTEIN 4"/>
    <property type="match status" value="1"/>
</dbReference>
<protein>
    <submittedName>
        <fullName evidence="3">Uncharacterized protein</fullName>
    </submittedName>
</protein>
<sequence>MANGAVRSPEKKSTVGRQSVRGRRSASVRSDEPEVEAKTPSRPKATPRKPRKGRSALSQVAEDDASEPLNGATKPEEVQETVKVSVETTTHLTASGDEEIERTKVNVEMPTGNPDLPLPTNPQEMLAEARKMVAEAQKIGGPSKGKGKRKVQEMLDDDDDDELDVGPALPPKRARKLEIELRKERIARRALTGIAASLLLGALVPTIAAAFGV</sequence>
<dbReference type="InterPro" id="IPR037548">
    <property type="entry name" value="Bqt4"/>
</dbReference>
<dbReference type="EMBL" id="JAUJLE010000081">
    <property type="protein sequence ID" value="KAK0987981.1"/>
    <property type="molecule type" value="Genomic_DNA"/>
</dbReference>
<proteinExistence type="predicted"/>
<accession>A0AAN6KKK4</accession>
<dbReference type="AlphaFoldDB" id="A0AAN6KKK4"/>
<gene>
    <name evidence="3" type="ORF">LTR91_009765</name>
</gene>
<organism evidence="3 4">
    <name type="scientific">Friedmanniomyces endolithicus</name>
    <dbReference type="NCBI Taxonomy" id="329885"/>
    <lineage>
        <taxon>Eukaryota</taxon>
        <taxon>Fungi</taxon>
        <taxon>Dikarya</taxon>
        <taxon>Ascomycota</taxon>
        <taxon>Pezizomycotina</taxon>
        <taxon>Dothideomycetes</taxon>
        <taxon>Dothideomycetidae</taxon>
        <taxon>Mycosphaerellales</taxon>
        <taxon>Teratosphaeriaceae</taxon>
        <taxon>Friedmanniomyces</taxon>
    </lineage>
</organism>
<feature type="compositionally biased region" description="Basic and acidic residues" evidence="1">
    <location>
        <begin position="29"/>
        <end position="39"/>
    </location>
</feature>
<feature type="transmembrane region" description="Helical" evidence="2">
    <location>
        <begin position="190"/>
        <end position="211"/>
    </location>
</feature>
<comment type="caution">
    <text evidence="3">The sequence shown here is derived from an EMBL/GenBank/DDBJ whole genome shotgun (WGS) entry which is preliminary data.</text>
</comment>
<keyword evidence="2" id="KW-0812">Transmembrane</keyword>
<evidence type="ECO:0000256" key="2">
    <source>
        <dbReference type="SAM" id="Phobius"/>
    </source>
</evidence>
<keyword evidence="4" id="KW-1185">Reference proteome</keyword>
<feature type="compositionally biased region" description="Acidic residues" evidence="1">
    <location>
        <begin position="154"/>
        <end position="164"/>
    </location>
</feature>